<dbReference type="InterPro" id="IPR053014">
    <property type="entry name" value="Cuticle_assoc_divergent"/>
</dbReference>
<accession>A0A238BTP3</accession>
<protein>
    <recommendedName>
        <fullName evidence="1">BPTI/Kunitz inhibitor domain-containing protein</fullName>
    </recommendedName>
</protein>
<feature type="domain" description="BPTI/Kunitz inhibitor" evidence="1">
    <location>
        <begin position="370"/>
        <end position="420"/>
    </location>
</feature>
<evidence type="ECO:0000259" key="1">
    <source>
        <dbReference type="PROSITE" id="PS50279"/>
    </source>
</evidence>
<feature type="domain" description="BPTI/Kunitz inhibitor" evidence="1">
    <location>
        <begin position="895"/>
        <end position="945"/>
    </location>
</feature>
<dbReference type="Proteomes" id="UP000242913">
    <property type="component" value="Unassembled WGS sequence"/>
</dbReference>
<name>A0A238BTP3_9BILA</name>
<dbReference type="GO" id="GO:0004867">
    <property type="term" value="F:serine-type endopeptidase inhibitor activity"/>
    <property type="evidence" value="ECO:0007669"/>
    <property type="project" value="InterPro"/>
</dbReference>
<sequence length="1055" mass="118454">MSRSQGLLDEPLVHRSFFCLGMSHSVWYTLLSACATVISYGPMNSPQNIVIRTECFNIYYPCPEKYRSRQNNVSLIAPPSSAKVRHLMIKTKYINDMTMTTTSLAFPSAITTTTSSSIWSQILPTLLLPLPSKKMTSKITTPTTITAATPSATTTIATPKIIHMEIMPFTSSVTLKELNSSSPATTTGKQFTPKKEKFPKIRNPCLNGEPMKNVNGMITRCSPNVKSNGGCPNNSWCHVGITYKLTVCCPMLETENRCEQPMMTGTGVGAETRWYFNKEIKSCLQFIYKGLRGNANNFITKSECMETCASGHEKELNPCKYGEPAKGFDQKPLICGLPNSMTCPKGFFCHIGASWAETACCERSGLADPCSLPMDEGEGNMQLQRYYYDNNCKQCEQFIYRGMKGNENSFSTYEECRQTCMRWDLVCEISPKVFEHRSCSANRRECGDKQWCHIGTSIYSSLCCAGASTNPCELPVAQGEGNETITRWFADPKDQSCTRECKIFTYKGLKGNQNNFLTKEDCEQQCKRKCEDPCANGQMLLTPRHTPFFCSLTNNCPRNYWCHVGAQMNTTVCCPESGINVCELPMIEGTGNNSLLRWYFDQTSHKCLTFHYRGKEGNQNSFLTEDDCKKACSAYENPCGNGEPILINNKPKICSPEKRCPQTHYCHIGADETENYCCRKNGNPCDQSMNPGEGQSLLLRYYYDKDSHRCYEFVYHGLRGNANNFLSEEDCEATCPVVPNPCAYGRPLKNAQNEPIICGGSEGCPDNYYCHIGSSPETTNCCPGSNETCKLPLKVGKGTEQLRRWYYDREQQMCHQFIYRGLYGNANNFITRETCQQNCEEMNPCGSGTSLTDEAGRRIFCRSNRSDDCPNDYYCHTGSSFLTTQCCPRQGQNPCEQILSIGYGDEAIPRWFHDASRRKCMKFTYSGIGGNENNFLSRESCEESCRGSEDYCPHGDPLMEASGKALVKCGVDEACPLGFICNMNVKRNTTACCQDPANFCLQPMDPGRKCKEFETRYGYDPELDDCVYYQYGGCDGTLNNFETLEKCTEICCKND</sequence>
<dbReference type="InterPro" id="IPR036880">
    <property type="entry name" value="Kunitz_BPTI_sf"/>
</dbReference>
<dbReference type="Pfam" id="PF14625">
    <property type="entry name" value="Lustrin_cystein"/>
    <property type="match status" value="8"/>
</dbReference>
<dbReference type="Gene3D" id="4.10.410.10">
    <property type="entry name" value="Pancreatic trypsin inhibitor Kunitz domain"/>
    <property type="match status" value="8"/>
</dbReference>
<dbReference type="PROSITE" id="PS50279">
    <property type="entry name" value="BPTI_KUNITZ_2"/>
    <property type="match status" value="8"/>
</dbReference>
<dbReference type="EMBL" id="KZ270005">
    <property type="protein sequence ID" value="OZC08673.1"/>
    <property type="molecule type" value="Genomic_DNA"/>
</dbReference>
<dbReference type="SUPFAM" id="SSF57362">
    <property type="entry name" value="BPTI-like"/>
    <property type="match status" value="8"/>
</dbReference>
<feature type="domain" description="BPTI/Kunitz inhibitor" evidence="1">
    <location>
        <begin position="258"/>
        <end position="308"/>
    </location>
</feature>
<feature type="domain" description="BPTI/Kunitz inhibitor" evidence="1">
    <location>
        <begin position="685"/>
        <end position="735"/>
    </location>
</feature>
<dbReference type="PROSITE" id="PS51257">
    <property type="entry name" value="PROKAR_LIPOPROTEIN"/>
    <property type="match status" value="1"/>
</dbReference>
<dbReference type="PANTHER" id="PTHR46339">
    <property type="entry name" value="PROTEIN CBG15282-RELATED"/>
    <property type="match status" value="1"/>
</dbReference>
<dbReference type="SMART" id="SM00131">
    <property type="entry name" value="KU"/>
    <property type="match status" value="8"/>
</dbReference>
<dbReference type="CDD" id="cd00109">
    <property type="entry name" value="Kunitz-type"/>
    <property type="match status" value="1"/>
</dbReference>
<dbReference type="Pfam" id="PF00014">
    <property type="entry name" value="Kunitz_BPTI"/>
    <property type="match status" value="8"/>
</dbReference>
<reference evidence="2 3" key="1">
    <citation type="submission" date="2015-12" db="EMBL/GenBank/DDBJ databases">
        <title>Draft genome of the nematode, Onchocerca flexuosa.</title>
        <authorList>
            <person name="Mitreva M."/>
        </authorList>
    </citation>
    <scope>NUCLEOTIDE SEQUENCE [LARGE SCALE GENOMIC DNA]</scope>
    <source>
        <strain evidence="2">Red Deer</strain>
    </source>
</reference>
<evidence type="ECO:0000313" key="2">
    <source>
        <dbReference type="EMBL" id="OZC08673.1"/>
    </source>
</evidence>
<feature type="domain" description="BPTI/Kunitz inhibitor" evidence="1">
    <location>
        <begin position="789"/>
        <end position="839"/>
    </location>
</feature>
<feature type="domain" description="BPTI/Kunitz inhibitor" evidence="1">
    <location>
        <begin position="1000"/>
        <end position="1051"/>
    </location>
</feature>
<dbReference type="AlphaFoldDB" id="A0A238BTP3"/>
<dbReference type="InterPro" id="IPR006150">
    <property type="entry name" value="Cys_repeat_1"/>
</dbReference>
<organism evidence="2 3">
    <name type="scientific">Onchocerca flexuosa</name>
    <dbReference type="NCBI Taxonomy" id="387005"/>
    <lineage>
        <taxon>Eukaryota</taxon>
        <taxon>Metazoa</taxon>
        <taxon>Ecdysozoa</taxon>
        <taxon>Nematoda</taxon>
        <taxon>Chromadorea</taxon>
        <taxon>Rhabditida</taxon>
        <taxon>Spirurina</taxon>
        <taxon>Spiruromorpha</taxon>
        <taxon>Filarioidea</taxon>
        <taxon>Onchocercidae</taxon>
        <taxon>Onchocerca</taxon>
    </lineage>
</organism>
<gene>
    <name evidence="2" type="ORF">X798_04354</name>
</gene>
<dbReference type="PANTHER" id="PTHR46339:SF2">
    <property type="entry name" value="BPTI_KUNITZ INHIBITOR DOMAIN-CONTAINING PROTEIN"/>
    <property type="match status" value="1"/>
</dbReference>
<feature type="domain" description="BPTI/Kunitz inhibitor" evidence="1">
    <location>
        <begin position="472"/>
        <end position="526"/>
    </location>
</feature>
<keyword evidence="3" id="KW-1185">Reference proteome</keyword>
<feature type="domain" description="BPTI/Kunitz inhibitor" evidence="1">
    <location>
        <begin position="582"/>
        <end position="632"/>
    </location>
</feature>
<dbReference type="SMART" id="SM00289">
    <property type="entry name" value="WR1"/>
    <property type="match status" value="7"/>
</dbReference>
<evidence type="ECO:0000313" key="3">
    <source>
        <dbReference type="Proteomes" id="UP000242913"/>
    </source>
</evidence>
<dbReference type="OrthoDB" id="4473401at2759"/>
<dbReference type="InterPro" id="IPR002223">
    <property type="entry name" value="Kunitz_BPTI"/>
</dbReference>
<dbReference type="CDD" id="cd22593">
    <property type="entry name" value="Kunitz_conkunitzin"/>
    <property type="match status" value="7"/>
</dbReference>
<dbReference type="InterPro" id="IPR028150">
    <property type="entry name" value="Lustrin_cystein"/>
</dbReference>
<proteinExistence type="predicted"/>